<evidence type="ECO:0000313" key="1">
    <source>
        <dbReference type="EMBL" id="MCS0583024.1"/>
    </source>
</evidence>
<dbReference type="RefSeq" id="WP_258817611.1">
    <property type="nucleotide sequence ID" value="NZ_JANUGW010000010.1"/>
</dbReference>
<protein>
    <submittedName>
        <fullName evidence="1">Uncharacterized protein</fullName>
    </submittedName>
</protein>
<evidence type="ECO:0000313" key="2">
    <source>
        <dbReference type="EMBL" id="MCS0583030.1"/>
    </source>
</evidence>
<dbReference type="EMBL" id="JANUGW010000010">
    <property type="protein sequence ID" value="MCS0583030.1"/>
    <property type="molecule type" value="Genomic_DNA"/>
</dbReference>
<gene>
    <name evidence="1" type="ORF">NX784_15655</name>
    <name evidence="2" type="ORF">NX784_15685</name>
</gene>
<name>A0ABT1ZTP9_9BURK</name>
<dbReference type="Proteomes" id="UP001204151">
    <property type="component" value="Unassembled WGS sequence"/>
</dbReference>
<comment type="caution">
    <text evidence="1">The sequence shown here is derived from an EMBL/GenBank/DDBJ whole genome shotgun (WGS) entry which is preliminary data.</text>
</comment>
<reference evidence="1 3" key="1">
    <citation type="submission" date="2022-08" db="EMBL/GenBank/DDBJ databases">
        <title>Reclassification of Massilia species as members of the genera Telluria, Duganella, Pseudoduganella, Mokoshia gen. nov. and Zemynaea gen. nov. using orthogonal and non-orthogonal genome-based approaches.</title>
        <authorList>
            <person name="Bowman J.P."/>
        </authorList>
    </citation>
    <scope>NUCLEOTIDE SEQUENCE [LARGE SCALE GENOMIC DNA]</scope>
    <source>
        <strain evidence="1 3">JCM 31316</strain>
    </source>
</reference>
<sequence>MKTLIITDLARTETLDSATMTTVRGGHNQYIAPSYTFGDYTYAPTSDSSINASQSLNQIQNVMTATANGSAFVDGVSVHNNVSQDGKNVIVRH</sequence>
<organism evidence="1 3">
    <name type="scientific">Massilia pinisoli</name>
    <dbReference type="NCBI Taxonomy" id="1772194"/>
    <lineage>
        <taxon>Bacteria</taxon>
        <taxon>Pseudomonadati</taxon>
        <taxon>Pseudomonadota</taxon>
        <taxon>Betaproteobacteria</taxon>
        <taxon>Burkholderiales</taxon>
        <taxon>Oxalobacteraceae</taxon>
        <taxon>Telluria group</taxon>
        <taxon>Massilia</taxon>
    </lineage>
</organism>
<proteinExistence type="predicted"/>
<accession>A0ABT1ZTP9</accession>
<evidence type="ECO:0000313" key="3">
    <source>
        <dbReference type="Proteomes" id="UP001204151"/>
    </source>
</evidence>
<dbReference type="EMBL" id="JANUGW010000010">
    <property type="protein sequence ID" value="MCS0583024.1"/>
    <property type="molecule type" value="Genomic_DNA"/>
</dbReference>
<keyword evidence="3" id="KW-1185">Reference proteome</keyword>